<protein>
    <submittedName>
        <fullName evidence="1">Uncharacterized protein</fullName>
    </submittedName>
</protein>
<feature type="non-terminal residue" evidence="1">
    <location>
        <position position="134"/>
    </location>
</feature>
<comment type="caution">
    <text evidence="1">The sequence shown here is derived from an EMBL/GenBank/DDBJ whole genome shotgun (WGS) entry which is preliminary data.</text>
</comment>
<name>A0AAE0T1J2_9BIVA</name>
<dbReference type="Proteomes" id="UP001195483">
    <property type="component" value="Unassembled WGS sequence"/>
</dbReference>
<dbReference type="EMBL" id="JAEAOA010001671">
    <property type="protein sequence ID" value="KAK3601508.1"/>
    <property type="molecule type" value="Genomic_DNA"/>
</dbReference>
<keyword evidence="2" id="KW-1185">Reference proteome</keyword>
<proteinExistence type="predicted"/>
<dbReference type="AlphaFoldDB" id="A0AAE0T1J2"/>
<sequence>MSKKNLQTLQESQVESAEGIEQLFKQLMKATVGLLPTLEKTAEVTMTTHPVIGRLPNQIKEAMESADKTRAEIQEVTNIVEDLSRPELKTRYFTQQGYIEVMTDPVKVSAAGYQLRHQFLTEFYNTPEKDWVAR</sequence>
<organism evidence="1 2">
    <name type="scientific">Potamilus streckersoni</name>
    <dbReference type="NCBI Taxonomy" id="2493646"/>
    <lineage>
        <taxon>Eukaryota</taxon>
        <taxon>Metazoa</taxon>
        <taxon>Spiralia</taxon>
        <taxon>Lophotrochozoa</taxon>
        <taxon>Mollusca</taxon>
        <taxon>Bivalvia</taxon>
        <taxon>Autobranchia</taxon>
        <taxon>Heteroconchia</taxon>
        <taxon>Palaeoheterodonta</taxon>
        <taxon>Unionida</taxon>
        <taxon>Unionoidea</taxon>
        <taxon>Unionidae</taxon>
        <taxon>Ambleminae</taxon>
        <taxon>Lampsilini</taxon>
        <taxon>Potamilus</taxon>
    </lineage>
</organism>
<evidence type="ECO:0000313" key="1">
    <source>
        <dbReference type="EMBL" id="KAK3601508.1"/>
    </source>
</evidence>
<reference evidence="1" key="1">
    <citation type="journal article" date="2021" name="Genome Biol. Evol.">
        <title>A High-Quality Reference Genome for a Parasitic Bivalve with Doubly Uniparental Inheritance (Bivalvia: Unionida).</title>
        <authorList>
            <person name="Smith C.H."/>
        </authorList>
    </citation>
    <scope>NUCLEOTIDE SEQUENCE</scope>
    <source>
        <strain evidence="1">CHS0354</strain>
    </source>
</reference>
<accession>A0AAE0T1J2</accession>
<reference evidence="1" key="3">
    <citation type="submission" date="2023-05" db="EMBL/GenBank/DDBJ databases">
        <authorList>
            <person name="Smith C.H."/>
        </authorList>
    </citation>
    <scope>NUCLEOTIDE SEQUENCE</scope>
    <source>
        <strain evidence="1">CHS0354</strain>
        <tissue evidence="1">Mantle</tissue>
    </source>
</reference>
<reference evidence="1" key="2">
    <citation type="journal article" date="2021" name="Genome Biol. Evol.">
        <title>Developing a high-quality reference genome for a parasitic bivalve with doubly uniparental inheritance (Bivalvia: Unionida).</title>
        <authorList>
            <person name="Smith C.H."/>
        </authorList>
    </citation>
    <scope>NUCLEOTIDE SEQUENCE</scope>
    <source>
        <strain evidence="1">CHS0354</strain>
        <tissue evidence="1">Mantle</tissue>
    </source>
</reference>
<evidence type="ECO:0000313" key="2">
    <source>
        <dbReference type="Proteomes" id="UP001195483"/>
    </source>
</evidence>
<gene>
    <name evidence="1" type="ORF">CHS0354_027654</name>
</gene>